<keyword evidence="2" id="KW-1003">Cell membrane</keyword>
<keyword evidence="4 11" id="KW-1133">Transmembrane helix</keyword>
<evidence type="ECO:0000256" key="7">
    <source>
        <dbReference type="ARBA" id="ARBA00023170"/>
    </source>
</evidence>
<comment type="subcellular location">
    <subcellularLocation>
        <location evidence="1">Cell membrane</location>
        <topology evidence="1">Multi-pass membrane protein</topology>
    </subcellularLocation>
</comment>
<dbReference type="eggNOG" id="ENOG502QUWB">
    <property type="taxonomic scope" value="Eukaryota"/>
</dbReference>
<evidence type="ECO:0000256" key="10">
    <source>
        <dbReference type="RuleBase" id="RU000688"/>
    </source>
</evidence>
<evidence type="ECO:0000256" key="9">
    <source>
        <dbReference type="ARBA" id="ARBA00023224"/>
    </source>
</evidence>
<feature type="transmembrane region" description="Helical" evidence="11">
    <location>
        <begin position="94"/>
        <end position="112"/>
    </location>
</feature>
<comment type="similarity">
    <text evidence="10">Belongs to the G-protein coupled receptor 1 family.</text>
</comment>
<evidence type="ECO:0000313" key="15">
    <source>
        <dbReference type="RefSeq" id="XP_014377106.1"/>
    </source>
</evidence>
<dbReference type="GeneID" id="102367876"/>
<evidence type="ECO:0000256" key="4">
    <source>
        <dbReference type="ARBA" id="ARBA00022989"/>
    </source>
</evidence>
<keyword evidence="5 10" id="KW-0297">G-protein coupled receptor</keyword>
<dbReference type="RefSeq" id="XP_006027380.1">
    <property type="nucleotide sequence ID" value="XM_006027318.3"/>
</dbReference>
<dbReference type="PANTHER" id="PTHR24232:SF82">
    <property type="entry name" value="P2Y PURINOCEPTOR 8-LIKE"/>
    <property type="match status" value="1"/>
</dbReference>
<dbReference type="InterPro" id="IPR017452">
    <property type="entry name" value="GPCR_Rhodpsn_7TM"/>
</dbReference>
<evidence type="ECO:0000256" key="11">
    <source>
        <dbReference type="SAM" id="Phobius"/>
    </source>
</evidence>
<dbReference type="GO" id="GO:0005886">
    <property type="term" value="C:plasma membrane"/>
    <property type="evidence" value="ECO:0007669"/>
    <property type="project" value="UniProtKB-SubCell"/>
</dbReference>
<gene>
    <name evidence="14 15 16" type="primary">LOC102367876</name>
</gene>
<dbReference type="Proteomes" id="UP000189705">
    <property type="component" value="Unplaced"/>
</dbReference>
<feature type="transmembrane region" description="Helical" evidence="11">
    <location>
        <begin position="229"/>
        <end position="257"/>
    </location>
</feature>
<dbReference type="Gene3D" id="1.20.1070.10">
    <property type="entry name" value="Rhodopsin 7-helix transmembrane proteins"/>
    <property type="match status" value="1"/>
</dbReference>
<evidence type="ECO:0000256" key="5">
    <source>
        <dbReference type="ARBA" id="ARBA00023040"/>
    </source>
</evidence>
<feature type="domain" description="G-protein coupled receptors family 1 profile" evidence="12">
    <location>
        <begin position="33"/>
        <end position="285"/>
    </location>
</feature>
<dbReference type="PROSITE" id="PS00237">
    <property type="entry name" value="G_PROTEIN_RECEP_F1_1"/>
    <property type="match status" value="1"/>
</dbReference>
<organism evidence="13 15">
    <name type="scientific">Alligator sinensis</name>
    <name type="common">Chinese alligator</name>
    <dbReference type="NCBI Taxonomy" id="38654"/>
    <lineage>
        <taxon>Eukaryota</taxon>
        <taxon>Metazoa</taxon>
        <taxon>Chordata</taxon>
        <taxon>Craniata</taxon>
        <taxon>Vertebrata</taxon>
        <taxon>Euteleostomi</taxon>
        <taxon>Archelosauria</taxon>
        <taxon>Archosauria</taxon>
        <taxon>Crocodylia</taxon>
        <taxon>Alligatoridae</taxon>
        <taxon>Alligatorinae</taxon>
        <taxon>Alligator</taxon>
    </lineage>
</organism>
<dbReference type="PROSITE" id="PS50262">
    <property type="entry name" value="G_PROTEIN_RECEP_F1_2"/>
    <property type="match status" value="1"/>
</dbReference>
<keyword evidence="3 10" id="KW-0812">Transmembrane</keyword>
<keyword evidence="13" id="KW-1185">Reference proteome</keyword>
<dbReference type="PANTHER" id="PTHR24232">
    <property type="entry name" value="G-PROTEIN COUPLED RECEPTOR"/>
    <property type="match status" value="1"/>
</dbReference>
<dbReference type="RefSeq" id="XP_014377106.1">
    <property type="nucleotide sequence ID" value="XM_014521620.2"/>
</dbReference>
<dbReference type="PRINTS" id="PR01157">
    <property type="entry name" value="P2YPURNOCPTR"/>
</dbReference>
<evidence type="ECO:0000256" key="1">
    <source>
        <dbReference type="ARBA" id="ARBA00004651"/>
    </source>
</evidence>
<dbReference type="GO" id="GO:0004930">
    <property type="term" value="F:G protein-coupled receptor activity"/>
    <property type="evidence" value="ECO:0007669"/>
    <property type="project" value="UniProtKB-KW"/>
</dbReference>
<name>A0A1U8D9R0_ALLSI</name>
<evidence type="ECO:0000313" key="16">
    <source>
        <dbReference type="RefSeq" id="XP_025064290.1"/>
    </source>
</evidence>
<keyword evidence="8" id="KW-0325">Glycoprotein</keyword>
<feature type="transmembrane region" description="Helical" evidence="11">
    <location>
        <begin position="183"/>
        <end position="209"/>
    </location>
</feature>
<dbReference type="AlphaFoldDB" id="A0A1U8D9R0"/>
<evidence type="ECO:0000256" key="6">
    <source>
        <dbReference type="ARBA" id="ARBA00023136"/>
    </source>
</evidence>
<keyword evidence="6 11" id="KW-0472">Membrane</keyword>
<keyword evidence="9 10" id="KW-0807">Transducer</keyword>
<evidence type="ECO:0000259" key="12">
    <source>
        <dbReference type="PROSITE" id="PS50262"/>
    </source>
</evidence>
<feature type="transmembrane region" description="Helical" evidence="11">
    <location>
        <begin position="20"/>
        <end position="41"/>
    </location>
</feature>
<dbReference type="RefSeq" id="XP_025064290.1">
    <property type="nucleotide sequence ID" value="XM_025208505.1"/>
</dbReference>
<reference evidence="14 15" key="1">
    <citation type="submission" date="2025-04" db="UniProtKB">
        <authorList>
            <consortium name="RefSeq"/>
        </authorList>
    </citation>
    <scope>IDENTIFICATION</scope>
</reference>
<accession>A0A1U8D9R0</accession>
<feature type="transmembrane region" description="Helical" evidence="11">
    <location>
        <begin position="53"/>
        <end position="74"/>
    </location>
</feature>
<feature type="transmembrane region" description="Helical" evidence="11">
    <location>
        <begin position="269"/>
        <end position="288"/>
    </location>
</feature>
<dbReference type="FunFam" id="1.20.1070.10:FF:000040">
    <property type="entry name" value="Coagulation factor 2 (thrombin) receptor"/>
    <property type="match status" value="1"/>
</dbReference>
<keyword evidence="7 10" id="KW-0675">Receptor</keyword>
<feature type="transmembrane region" description="Helical" evidence="11">
    <location>
        <begin position="133"/>
        <end position="151"/>
    </location>
</feature>
<dbReference type="InterPro" id="IPR000276">
    <property type="entry name" value="GPCR_Rhodpsn"/>
</dbReference>
<dbReference type="SUPFAM" id="SSF81321">
    <property type="entry name" value="Family A G protein-coupled receptor-like"/>
    <property type="match status" value="1"/>
</dbReference>
<dbReference type="Pfam" id="PF00001">
    <property type="entry name" value="7tm_1"/>
    <property type="match status" value="1"/>
</dbReference>
<evidence type="ECO:0000313" key="13">
    <source>
        <dbReference type="Proteomes" id="UP000189705"/>
    </source>
</evidence>
<sequence length="322" mass="37275">MLSNSTIEMLNNQMLQTTLPVLYLFIFSISIPLNSISLWFLCHYSRPWSSAIVFAINLTIADLLYSILLPFQAIYHLQGNNWHFGPVLCQVVTVLFYGNMYCSLLTMSSISFERYLGIVCPLRYKRMRPIRTALLTCIIMWAFVLLLQIPLMKTDLTLNVDELKIVTCFDVLPRKMLPSKSYFIAYFGSQVLLFYLVPSLIMGFCYTAIIRTLLTSSSSQLTETKRHTVYLIVVLLTIFVVCYVPNIVITIMHLVYAAQDKTVYVEYKLSLALNSLNCCFDPLVYYFCSKEFRRKIRRKICRCLPETSSEKQSMAITLREIQ</sequence>
<dbReference type="GO" id="GO:0007200">
    <property type="term" value="P:phospholipase C-activating G protein-coupled receptor signaling pathway"/>
    <property type="evidence" value="ECO:0007669"/>
    <property type="project" value="TreeGrafter"/>
</dbReference>
<evidence type="ECO:0000256" key="8">
    <source>
        <dbReference type="ARBA" id="ARBA00023180"/>
    </source>
</evidence>
<evidence type="ECO:0000256" key="3">
    <source>
        <dbReference type="ARBA" id="ARBA00022692"/>
    </source>
</evidence>
<dbReference type="KEGG" id="asn:102367876"/>
<protein>
    <submittedName>
        <fullName evidence="14 15">P2Y purinoceptor 8-like</fullName>
    </submittedName>
</protein>
<dbReference type="GO" id="GO:0035025">
    <property type="term" value="P:positive regulation of Rho protein signal transduction"/>
    <property type="evidence" value="ECO:0007669"/>
    <property type="project" value="TreeGrafter"/>
</dbReference>
<evidence type="ECO:0000256" key="2">
    <source>
        <dbReference type="ARBA" id="ARBA00022475"/>
    </source>
</evidence>
<proteinExistence type="inferred from homology"/>
<dbReference type="PRINTS" id="PR00237">
    <property type="entry name" value="GPCRRHODOPSN"/>
</dbReference>
<evidence type="ECO:0000313" key="14">
    <source>
        <dbReference type="RefSeq" id="XP_006027380.1"/>
    </source>
</evidence>